<evidence type="ECO:0000256" key="4">
    <source>
        <dbReference type="ARBA" id="ARBA00023136"/>
    </source>
</evidence>
<dbReference type="InterPro" id="IPR035952">
    <property type="entry name" value="Rhomboid-like_sf"/>
</dbReference>
<dbReference type="Proteomes" id="UP000515570">
    <property type="component" value="Chromosome"/>
</dbReference>
<evidence type="ECO:0000259" key="6">
    <source>
        <dbReference type="Pfam" id="PF01694"/>
    </source>
</evidence>
<keyword evidence="4 5" id="KW-0472">Membrane</keyword>
<evidence type="ECO:0000256" key="5">
    <source>
        <dbReference type="SAM" id="Phobius"/>
    </source>
</evidence>
<evidence type="ECO:0000313" key="7">
    <source>
        <dbReference type="EMBL" id="QMV84699.1"/>
    </source>
</evidence>
<dbReference type="Gene3D" id="1.20.1540.10">
    <property type="entry name" value="Rhomboid-like"/>
    <property type="match status" value="1"/>
</dbReference>
<dbReference type="SUPFAM" id="SSF144091">
    <property type="entry name" value="Rhomboid-like"/>
    <property type="match status" value="1"/>
</dbReference>
<feature type="transmembrane region" description="Helical" evidence="5">
    <location>
        <begin position="110"/>
        <end position="130"/>
    </location>
</feature>
<name>A0A7G5FDK8_9CORY</name>
<keyword evidence="2 5" id="KW-0812">Transmembrane</keyword>
<sequence length="228" mass="25304">MPRVGMDWNVIRGSEEINNMYQYNTAKRDTGFRRAVSWVMAYLLVIWVVHIFSVITGGWISGFGIHPRDISSLPYIFTAPFLHVSFSHLISNSVPGAIFIFLIALSGNRVVVEVTLIAMVIGGFGTWVFGGWGTNHIGASGLIYGWLSYLIIRGLFNRHFGQVALGIVLAFFYAGYIWGVFPNEPGISWQAHLFGAIGGVIAGATITSDDPIALIQKRQQKRLERRGR</sequence>
<evidence type="ECO:0000256" key="3">
    <source>
        <dbReference type="ARBA" id="ARBA00022989"/>
    </source>
</evidence>
<organism evidence="7 8">
    <name type="scientific">Corynebacterium hindlerae</name>
    <dbReference type="NCBI Taxonomy" id="699041"/>
    <lineage>
        <taxon>Bacteria</taxon>
        <taxon>Bacillati</taxon>
        <taxon>Actinomycetota</taxon>
        <taxon>Actinomycetes</taxon>
        <taxon>Mycobacteriales</taxon>
        <taxon>Corynebacteriaceae</taxon>
        <taxon>Corynebacterium</taxon>
    </lineage>
</organism>
<keyword evidence="3 5" id="KW-1133">Transmembrane helix</keyword>
<keyword evidence="7" id="KW-0645">Protease</keyword>
<reference evidence="7 8" key="1">
    <citation type="submission" date="2020-07" db="EMBL/GenBank/DDBJ databases">
        <title>non toxigenic Corynebacterium sp. nov from a clinical source.</title>
        <authorList>
            <person name="Bernier A.-M."/>
            <person name="Bernard K."/>
        </authorList>
    </citation>
    <scope>NUCLEOTIDE SEQUENCE [LARGE SCALE GENOMIC DNA]</scope>
    <source>
        <strain evidence="8">NML 93-0612</strain>
    </source>
</reference>
<keyword evidence="8" id="KW-1185">Reference proteome</keyword>
<evidence type="ECO:0000313" key="8">
    <source>
        <dbReference type="Proteomes" id="UP000515570"/>
    </source>
</evidence>
<feature type="transmembrane region" description="Helical" evidence="5">
    <location>
        <begin position="80"/>
        <end position="103"/>
    </location>
</feature>
<feature type="transmembrane region" description="Helical" evidence="5">
    <location>
        <begin position="35"/>
        <end position="60"/>
    </location>
</feature>
<dbReference type="Pfam" id="PF01694">
    <property type="entry name" value="Rhomboid"/>
    <property type="match status" value="1"/>
</dbReference>
<evidence type="ECO:0000256" key="1">
    <source>
        <dbReference type="ARBA" id="ARBA00004141"/>
    </source>
</evidence>
<feature type="transmembrane region" description="Helical" evidence="5">
    <location>
        <begin position="193"/>
        <end position="215"/>
    </location>
</feature>
<evidence type="ECO:0000256" key="2">
    <source>
        <dbReference type="ARBA" id="ARBA00022692"/>
    </source>
</evidence>
<dbReference type="GO" id="GO:0006508">
    <property type="term" value="P:proteolysis"/>
    <property type="evidence" value="ECO:0007669"/>
    <property type="project" value="UniProtKB-KW"/>
</dbReference>
<feature type="transmembrane region" description="Helical" evidence="5">
    <location>
        <begin position="136"/>
        <end position="156"/>
    </location>
</feature>
<proteinExistence type="predicted"/>
<dbReference type="GO" id="GO:0004252">
    <property type="term" value="F:serine-type endopeptidase activity"/>
    <property type="evidence" value="ECO:0007669"/>
    <property type="project" value="InterPro"/>
</dbReference>
<dbReference type="GO" id="GO:0016020">
    <property type="term" value="C:membrane"/>
    <property type="evidence" value="ECO:0007669"/>
    <property type="project" value="UniProtKB-SubCell"/>
</dbReference>
<protein>
    <submittedName>
        <fullName evidence="7">Rhomboid family intramembrane serine protease</fullName>
    </submittedName>
</protein>
<feature type="transmembrane region" description="Helical" evidence="5">
    <location>
        <begin position="163"/>
        <end position="181"/>
    </location>
</feature>
<feature type="domain" description="Peptidase S54 rhomboid" evidence="6">
    <location>
        <begin position="76"/>
        <end position="206"/>
    </location>
</feature>
<accession>A0A7G5FDK8</accession>
<gene>
    <name evidence="7" type="ORF">HW450_10155</name>
</gene>
<dbReference type="EMBL" id="CP059833">
    <property type="protein sequence ID" value="QMV84699.1"/>
    <property type="molecule type" value="Genomic_DNA"/>
</dbReference>
<keyword evidence="7" id="KW-0378">Hydrolase</keyword>
<dbReference type="AlphaFoldDB" id="A0A7G5FDK8"/>
<comment type="subcellular location">
    <subcellularLocation>
        <location evidence="1">Membrane</location>
        <topology evidence="1">Multi-pass membrane protein</topology>
    </subcellularLocation>
</comment>
<dbReference type="InterPro" id="IPR022764">
    <property type="entry name" value="Peptidase_S54_rhomboid_dom"/>
</dbReference>